<dbReference type="InterPro" id="IPR027896">
    <property type="entry name" value="UQCC3"/>
</dbReference>
<dbReference type="GO" id="GO:0034551">
    <property type="term" value="P:mitochondrial respiratory chain complex III assembly"/>
    <property type="evidence" value="ECO:0007669"/>
    <property type="project" value="InterPro"/>
</dbReference>
<organism evidence="1">
    <name type="scientific">Xenopsylla cheopis</name>
    <name type="common">Oriental rat flea</name>
    <name type="synonym">Pulex cheopis</name>
    <dbReference type="NCBI Taxonomy" id="163159"/>
    <lineage>
        <taxon>Eukaryota</taxon>
        <taxon>Metazoa</taxon>
        <taxon>Ecdysozoa</taxon>
        <taxon>Arthropoda</taxon>
        <taxon>Hexapoda</taxon>
        <taxon>Insecta</taxon>
        <taxon>Pterygota</taxon>
        <taxon>Neoptera</taxon>
        <taxon>Endopterygota</taxon>
        <taxon>Siphonaptera</taxon>
        <taxon>Pulicidae</taxon>
        <taxon>Xenopsyllinae</taxon>
        <taxon>Xenopsylla</taxon>
    </lineage>
</organism>
<name>A0A6M2DIK5_XENCH</name>
<dbReference type="Pfam" id="PF15141">
    <property type="entry name" value="UQCC3"/>
    <property type="match status" value="1"/>
</dbReference>
<reference evidence="1" key="1">
    <citation type="submission" date="2020-03" db="EMBL/GenBank/DDBJ databases">
        <title>Transcriptomic Profiling of the Digestive Tract of the Rat Flea, Xenopsylla cheopis, Following Blood Feeding and Infection with Yersinia pestis.</title>
        <authorList>
            <person name="Bland D.M."/>
            <person name="Martens C.A."/>
            <person name="Virtaneva K."/>
            <person name="Kanakabandi K."/>
            <person name="Long D."/>
            <person name="Rosenke R."/>
            <person name="Saturday G.A."/>
            <person name="Hoyt F.H."/>
            <person name="Bruno D.P."/>
            <person name="Ribeiro J.M.C."/>
            <person name="Hinnebusch J."/>
        </authorList>
    </citation>
    <scope>NUCLEOTIDE SEQUENCE</scope>
</reference>
<accession>A0A6M2DIK5</accession>
<protein>
    <submittedName>
        <fullName evidence="1">Putative secreted protein</fullName>
    </submittedName>
</protein>
<sequence>MAKIIQSFLWLIGFGGLGYTLFKVATPDESALLKQLAREKPTEAAELYKKRGAFVDALKAAAETDEPLYRRARGKSEPRV</sequence>
<proteinExistence type="predicted"/>
<evidence type="ECO:0000313" key="1">
    <source>
        <dbReference type="EMBL" id="NOV46135.1"/>
    </source>
</evidence>
<dbReference type="AlphaFoldDB" id="A0A6M2DIK5"/>
<dbReference type="GO" id="GO:0005739">
    <property type="term" value="C:mitochondrion"/>
    <property type="evidence" value="ECO:0007669"/>
    <property type="project" value="GOC"/>
</dbReference>
<dbReference type="EMBL" id="GIIL01002409">
    <property type="protein sequence ID" value="NOV46135.1"/>
    <property type="molecule type" value="Transcribed_RNA"/>
</dbReference>